<evidence type="ECO:0008006" key="4">
    <source>
        <dbReference type="Google" id="ProtNLM"/>
    </source>
</evidence>
<sequence>MMKKLTALFVMLLGFTLAGCAPGPLTPSPEQTRELTQQAIDYQPSGNSNRQILNIKAAGVQGQFVYLNTELDYRDHSNITIAIPPSVAQQLEQKFGASPQDYFIGKSVSVTGDSRKIKVRENNDGVPTGKYVYQTHIRITQPEQIVVLN</sequence>
<keyword evidence="1" id="KW-0732">Signal</keyword>
<keyword evidence="3" id="KW-1185">Reference proteome</keyword>
<reference evidence="2 3" key="1">
    <citation type="submission" date="2023-06" db="EMBL/GenBank/DDBJ databases">
        <title>Alteromonas sp. ASW11-36 isolated from intertidal sand.</title>
        <authorList>
            <person name="Li Y."/>
        </authorList>
    </citation>
    <scope>NUCLEOTIDE SEQUENCE [LARGE SCALE GENOMIC DNA]</scope>
    <source>
        <strain evidence="2 3">ASW11-36</strain>
    </source>
</reference>
<comment type="caution">
    <text evidence="2">The sequence shown here is derived from an EMBL/GenBank/DDBJ whole genome shotgun (WGS) entry which is preliminary data.</text>
</comment>
<gene>
    <name evidence="2" type="ORF">QTP81_17085</name>
</gene>
<proteinExistence type="predicted"/>
<protein>
    <recommendedName>
        <fullName evidence="4">Lipoprotein</fullName>
    </recommendedName>
</protein>
<feature type="signal peptide" evidence="1">
    <location>
        <begin position="1"/>
        <end position="20"/>
    </location>
</feature>
<evidence type="ECO:0000256" key="1">
    <source>
        <dbReference type="SAM" id="SignalP"/>
    </source>
</evidence>
<dbReference type="RefSeq" id="WP_289367263.1">
    <property type="nucleotide sequence ID" value="NZ_JAUCBP010000014.1"/>
</dbReference>
<accession>A0ABT7T1K3</accession>
<evidence type="ECO:0000313" key="3">
    <source>
        <dbReference type="Proteomes" id="UP001234343"/>
    </source>
</evidence>
<dbReference type="PROSITE" id="PS51257">
    <property type="entry name" value="PROKAR_LIPOPROTEIN"/>
    <property type="match status" value="1"/>
</dbReference>
<feature type="chain" id="PRO_5047177784" description="Lipoprotein" evidence="1">
    <location>
        <begin position="21"/>
        <end position="149"/>
    </location>
</feature>
<organism evidence="2 3">
    <name type="scientific">Alteromonas arenosi</name>
    <dbReference type="NCBI Taxonomy" id="3055817"/>
    <lineage>
        <taxon>Bacteria</taxon>
        <taxon>Pseudomonadati</taxon>
        <taxon>Pseudomonadota</taxon>
        <taxon>Gammaproteobacteria</taxon>
        <taxon>Alteromonadales</taxon>
        <taxon>Alteromonadaceae</taxon>
        <taxon>Alteromonas/Salinimonas group</taxon>
        <taxon>Alteromonas</taxon>
    </lineage>
</organism>
<dbReference type="Proteomes" id="UP001234343">
    <property type="component" value="Unassembled WGS sequence"/>
</dbReference>
<evidence type="ECO:0000313" key="2">
    <source>
        <dbReference type="EMBL" id="MDM7862325.1"/>
    </source>
</evidence>
<dbReference type="EMBL" id="JAUCBP010000014">
    <property type="protein sequence ID" value="MDM7862325.1"/>
    <property type="molecule type" value="Genomic_DNA"/>
</dbReference>
<name>A0ABT7T1K3_9ALTE</name>